<dbReference type="Proteomes" id="UP000887574">
    <property type="component" value="Unplaced"/>
</dbReference>
<protein>
    <submittedName>
        <fullName evidence="2">Uncharacterized protein</fullName>
    </submittedName>
</protein>
<reference evidence="2" key="1">
    <citation type="submission" date="2022-11" db="UniProtKB">
        <authorList>
            <consortium name="WormBaseParasite"/>
        </authorList>
    </citation>
    <scope>IDENTIFICATION</scope>
</reference>
<keyword evidence="1" id="KW-1185">Reference proteome</keyword>
<accession>A0A915DH04</accession>
<sequence>MLKKTSLRFRFTVTEAPTRGRISDSRMNRVPYQRLVHGREAKIVLVSLLHEFCKNRKAIFDLTAEASKRRIPKLALLAQISQDQRLVAAVFDEYDPERSISPSSDSSMDNIYDNFAQLTTRSFPRLSELTDSNDPGRRKTM</sequence>
<evidence type="ECO:0000313" key="2">
    <source>
        <dbReference type="WBParaSite" id="jg19151"/>
    </source>
</evidence>
<name>A0A915DH04_9BILA</name>
<proteinExistence type="predicted"/>
<dbReference type="AlphaFoldDB" id="A0A915DH04"/>
<dbReference type="WBParaSite" id="jg19151">
    <property type="protein sequence ID" value="jg19151"/>
    <property type="gene ID" value="jg19151"/>
</dbReference>
<organism evidence="1 2">
    <name type="scientific">Ditylenchus dipsaci</name>
    <dbReference type="NCBI Taxonomy" id="166011"/>
    <lineage>
        <taxon>Eukaryota</taxon>
        <taxon>Metazoa</taxon>
        <taxon>Ecdysozoa</taxon>
        <taxon>Nematoda</taxon>
        <taxon>Chromadorea</taxon>
        <taxon>Rhabditida</taxon>
        <taxon>Tylenchina</taxon>
        <taxon>Tylenchomorpha</taxon>
        <taxon>Sphaerularioidea</taxon>
        <taxon>Anguinidae</taxon>
        <taxon>Anguininae</taxon>
        <taxon>Ditylenchus</taxon>
    </lineage>
</organism>
<evidence type="ECO:0000313" key="1">
    <source>
        <dbReference type="Proteomes" id="UP000887574"/>
    </source>
</evidence>